<name>A0A1E3H649_9HYPH</name>
<organism evidence="2 3">
    <name type="scientific">Methylobrevis pamukkalensis</name>
    <dbReference type="NCBI Taxonomy" id="1439726"/>
    <lineage>
        <taxon>Bacteria</taxon>
        <taxon>Pseudomonadati</taxon>
        <taxon>Pseudomonadota</taxon>
        <taxon>Alphaproteobacteria</taxon>
        <taxon>Hyphomicrobiales</taxon>
        <taxon>Pleomorphomonadaceae</taxon>
        <taxon>Methylobrevis</taxon>
    </lineage>
</organism>
<evidence type="ECO:0000259" key="1">
    <source>
        <dbReference type="Pfam" id="PF12146"/>
    </source>
</evidence>
<dbReference type="InterPro" id="IPR022742">
    <property type="entry name" value="Hydrolase_4"/>
</dbReference>
<dbReference type="SUPFAM" id="SSF53474">
    <property type="entry name" value="alpha/beta-Hydrolases"/>
    <property type="match status" value="1"/>
</dbReference>
<feature type="domain" description="Serine aminopeptidase S33" evidence="1">
    <location>
        <begin position="39"/>
        <end position="279"/>
    </location>
</feature>
<reference evidence="2 3" key="1">
    <citation type="submission" date="2016-07" db="EMBL/GenBank/DDBJ databases">
        <title>Draft Genome Sequence of Methylobrevis pamukkalensis PK2.</title>
        <authorList>
            <person name="Vasilenko O.V."/>
            <person name="Doronina N.V."/>
            <person name="Shmareva M.N."/>
            <person name="Tarlachkov S.V."/>
            <person name="Mustakhimov I."/>
            <person name="Trotsenko Y.A."/>
        </authorList>
    </citation>
    <scope>NUCLEOTIDE SEQUENCE [LARGE SCALE GENOMIC DNA]</scope>
    <source>
        <strain evidence="2 3">PK2</strain>
    </source>
</reference>
<dbReference type="PANTHER" id="PTHR11614">
    <property type="entry name" value="PHOSPHOLIPASE-RELATED"/>
    <property type="match status" value="1"/>
</dbReference>
<dbReference type="EMBL" id="MCRJ01000033">
    <property type="protein sequence ID" value="ODN70991.1"/>
    <property type="molecule type" value="Genomic_DNA"/>
</dbReference>
<dbReference type="Proteomes" id="UP000094622">
    <property type="component" value="Unassembled WGS sequence"/>
</dbReference>
<evidence type="ECO:0000313" key="3">
    <source>
        <dbReference type="Proteomes" id="UP000094622"/>
    </source>
</evidence>
<dbReference type="InterPro" id="IPR029058">
    <property type="entry name" value="AB_hydrolase_fold"/>
</dbReference>
<dbReference type="AlphaFoldDB" id="A0A1E3H649"/>
<dbReference type="InterPro" id="IPR051044">
    <property type="entry name" value="MAG_DAG_Lipase"/>
</dbReference>
<comment type="caution">
    <text evidence="2">The sequence shown here is derived from an EMBL/GenBank/DDBJ whole genome shotgun (WGS) entry which is preliminary data.</text>
</comment>
<dbReference type="PATRIC" id="fig|1439726.3.peg.1789"/>
<dbReference type="RefSeq" id="WP_069306524.1">
    <property type="nucleotide sequence ID" value="NZ_MCRJ01000033.1"/>
</dbReference>
<proteinExistence type="predicted"/>
<accession>A0A1E3H649</accession>
<protein>
    <submittedName>
        <fullName evidence="2">Lysophospholipase L2</fullName>
    </submittedName>
</protein>
<keyword evidence="3" id="KW-1185">Reference proteome</keyword>
<dbReference type="Gene3D" id="3.40.50.1820">
    <property type="entry name" value="alpha/beta hydrolase"/>
    <property type="match status" value="1"/>
</dbReference>
<sequence length="292" mass="31692">MDLLDLPYNPMPAGGRVIALQAEDGVRLRAAFWPATVPEPRGTIAIFEGRAEQIEKYYETVGDLRARGFAVAALDWRGQGGSDRLLSAPRRGHIGRFADFQKDIRVFRDEVVLRHGPGPVYVLAHSMGGNVILTHAASGEAGWIERMVLTAPFLDFGRIPMSRGMVTWLAATLVGLGCGRSPIPPVGRGIAVVKTFDDNPLTHDPMRFSRSAQLLADHPHLAIDAPTVGWIHAAVRSMRLFADPRLPERLRTPMLMIGSGADRVVSTAAIEAMAARLKTAGYVHVPAPATRS</sequence>
<dbReference type="Pfam" id="PF12146">
    <property type="entry name" value="Hydrolase_4"/>
    <property type="match status" value="1"/>
</dbReference>
<gene>
    <name evidence="2" type="ORF">A6302_01692</name>
</gene>
<evidence type="ECO:0000313" key="2">
    <source>
        <dbReference type="EMBL" id="ODN70991.1"/>
    </source>
</evidence>